<feature type="transmembrane region" description="Helical" evidence="1">
    <location>
        <begin position="153"/>
        <end position="173"/>
    </location>
</feature>
<reference evidence="3" key="1">
    <citation type="submission" date="2022-12" db="EMBL/GenBank/DDBJ databases">
        <authorList>
            <person name="Petersen C."/>
        </authorList>
    </citation>
    <scope>NUCLEOTIDE SEQUENCE</scope>
    <source>
        <strain evidence="3">IBT 16125</strain>
    </source>
</reference>
<evidence type="ECO:0000313" key="4">
    <source>
        <dbReference type="Proteomes" id="UP001213681"/>
    </source>
</evidence>
<dbReference type="AlphaFoldDB" id="A0AAD6BXD3"/>
<evidence type="ECO:0000313" key="3">
    <source>
        <dbReference type="EMBL" id="KAJ5438664.1"/>
    </source>
</evidence>
<sequence length="897" mass="98458">MARLADSSVLTEDNATGRFLKLQRWAATLYAGLGLGYRDRKKSPQSFLLASITREKHQSKVKARIDEDVTLIREQASDGELAAEDGTCSKPPKRSWIDGAFLCAKGSAVILILHLIFVAIVTGLASRYPDKRGFASGSVMYEGSCVLTKRWSIALHLMINLLSTCILGASNYCMQTLVAPTREDIDKAHAKRRWLDIGCSSLRNLLVMKRSRLGLWAVLLITATPFHLLYNSMIFEAVNTNEFGYIIAPRDISPDNIWNMTTPELEQCFVYPNYRIWGDMKWSDFATIIADKNYDHISTRECMSYFNQTNQRGIKALVALTPELSVSDGGNDAILSVQVLEGVPSSISTGESHGVDHFSTNGYAAYGDKIWGNGYSSDEITLHVDGGPVYYSYNISSIEDCVGEGGKRPACAHAGEVMGWVNSGSAKTIAGVRDYIDTHDIQDVKAENAITCGDSMRWDEYTIDGCLAVRAEQHCRLMYSPPICIVIALTTLAKVVAMFFAARITSLQSAPLLTFGDAVASFVANPDPTTVGMCWISGVDLHRGKWKNLIPPHAIGAESVIEDNYESATIIHKPLSRRKRWIQAPSVMRSSVTVILCLAFIAAGACLFQRAIVSDWLDYTSDSALSISLLREWWSEINSSTYSFIDSPGLQLPILNSVIIANIPQLILTICYYCYNSILTSMVAAAEYSSYGASRQSLRVTWPVKGSKQRSTYWLSIPYQYSVPILVMYTILHWLVSQSIFYVTLIPYRPGGQVDWGPDRLLSSTATPSGSASADPNSAYGGEGGQTVNSLAYSPLPLFVALLVGAFMLVVLVCLSFRKFKSDMPLAGACSAAISAACHPPQDENLETAAMDRLMWGETVKSPAWVMEQLGKDGGSKGHCCFTSLKAERPSTTKLYA</sequence>
<feature type="transmembrane region" description="Helical" evidence="1">
    <location>
        <begin position="713"/>
        <end position="736"/>
    </location>
</feature>
<keyword evidence="1" id="KW-0472">Membrane</keyword>
<dbReference type="RefSeq" id="XP_056761893.1">
    <property type="nucleotide sequence ID" value="XM_056913044.1"/>
</dbReference>
<keyword evidence="1" id="KW-0812">Transmembrane</keyword>
<comment type="caution">
    <text evidence="3">The sequence shown here is derived from an EMBL/GenBank/DDBJ whole genome shotgun (WGS) entry which is preliminary data.</text>
</comment>
<gene>
    <name evidence="3" type="ORF">N7458_009662</name>
</gene>
<keyword evidence="4" id="KW-1185">Reference proteome</keyword>
<dbReference type="Pfam" id="PF20163">
    <property type="entry name" value="DUF6536"/>
    <property type="match status" value="1"/>
</dbReference>
<accession>A0AAD6BXD3</accession>
<organism evidence="3 4">
    <name type="scientific">Penicillium daleae</name>
    <dbReference type="NCBI Taxonomy" id="63821"/>
    <lineage>
        <taxon>Eukaryota</taxon>
        <taxon>Fungi</taxon>
        <taxon>Dikarya</taxon>
        <taxon>Ascomycota</taxon>
        <taxon>Pezizomycotina</taxon>
        <taxon>Eurotiomycetes</taxon>
        <taxon>Eurotiomycetidae</taxon>
        <taxon>Eurotiales</taxon>
        <taxon>Aspergillaceae</taxon>
        <taxon>Penicillium</taxon>
    </lineage>
</organism>
<dbReference type="InterPro" id="IPR046623">
    <property type="entry name" value="DUF6536"/>
</dbReference>
<keyword evidence="1" id="KW-1133">Transmembrane helix</keyword>
<feature type="transmembrane region" description="Helical" evidence="1">
    <location>
        <begin position="796"/>
        <end position="817"/>
    </location>
</feature>
<dbReference type="Proteomes" id="UP001213681">
    <property type="component" value="Unassembled WGS sequence"/>
</dbReference>
<dbReference type="GeneID" id="81603287"/>
<feature type="transmembrane region" description="Helical" evidence="1">
    <location>
        <begin position="587"/>
        <end position="612"/>
    </location>
</feature>
<name>A0AAD6BXD3_9EURO</name>
<evidence type="ECO:0000259" key="2">
    <source>
        <dbReference type="Pfam" id="PF20163"/>
    </source>
</evidence>
<feature type="transmembrane region" description="Helical" evidence="1">
    <location>
        <begin position="479"/>
        <end position="502"/>
    </location>
</feature>
<reference evidence="3" key="2">
    <citation type="journal article" date="2023" name="IMA Fungus">
        <title>Comparative genomic study of the Penicillium genus elucidates a diverse pangenome and 15 lateral gene transfer events.</title>
        <authorList>
            <person name="Petersen C."/>
            <person name="Sorensen T."/>
            <person name="Nielsen M.R."/>
            <person name="Sondergaard T.E."/>
            <person name="Sorensen J.L."/>
            <person name="Fitzpatrick D.A."/>
            <person name="Frisvad J.C."/>
            <person name="Nielsen K.L."/>
        </authorList>
    </citation>
    <scope>NUCLEOTIDE SEQUENCE</scope>
    <source>
        <strain evidence="3">IBT 16125</strain>
    </source>
</reference>
<proteinExistence type="predicted"/>
<protein>
    <recommendedName>
        <fullName evidence="2">DUF6536 domain-containing protein</fullName>
    </recommendedName>
</protein>
<feature type="domain" description="DUF6536" evidence="2">
    <location>
        <begin position="96"/>
        <end position="251"/>
    </location>
</feature>
<dbReference type="PANTHER" id="PTHR35395:SF1">
    <property type="entry name" value="DUF6536 DOMAIN-CONTAINING PROTEIN"/>
    <property type="match status" value="1"/>
</dbReference>
<feature type="transmembrane region" description="Helical" evidence="1">
    <location>
        <begin position="100"/>
        <end position="125"/>
    </location>
</feature>
<evidence type="ECO:0000256" key="1">
    <source>
        <dbReference type="SAM" id="Phobius"/>
    </source>
</evidence>
<dbReference type="PANTHER" id="PTHR35395">
    <property type="entry name" value="DUF6536 DOMAIN-CONTAINING PROTEIN"/>
    <property type="match status" value="1"/>
</dbReference>
<dbReference type="EMBL" id="JAPVEA010000008">
    <property type="protein sequence ID" value="KAJ5438664.1"/>
    <property type="molecule type" value="Genomic_DNA"/>
</dbReference>
<feature type="transmembrane region" description="Helical" evidence="1">
    <location>
        <begin position="213"/>
        <end position="230"/>
    </location>
</feature>
<feature type="transmembrane region" description="Helical" evidence="1">
    <location>
        <begin position="654"/>
        <end position="675"/>
    </location>
</feature>